<dbReference type="eggNOG" id="COG2133">
    <property type="taxonomic scope" value="Bacteria"/>
</dbReference>
<evidence type="ECO:0000259" key="2">
    <source>
        <dbReference type="Pfam" id="PF07995"/>
    </source>
</evidence>
<dbReference type="Proteomes" id="UP000001868">
    <property type="component" value="Chromosome"/>
</dbReference>
<dbReference type="SUPFAM" id="SSF50952">
    <property type="entry name" value="Soluble quinoprotein glucose dehydrogenase"/>
    <property type="match status" value="1"/>
</dbReference>
<dbReference type="HOGENOM" id="CLU_012253_1_1_5"/>
<evidence type="ECO:0000313" key="4">
    <source>
        <dbReference type="Proteomes" id="UP000001868"/>
    </source>
</evidence>
<dbReference type="Pfam" id="PF07995">
    <property type="entry name" value="GSDH"/>
    <property type="match status" value="1"/>
</dbReference>
<keyword evidence="1" id="KW-0732">Signal</keyword>
<reference evidence="3 4" key="1">
    <citation type="journal article" date="2008" name="BMC Genomics">
        <title>Complete genome of Phenylobacterium zucineum - a novel facultative intracellular bacterium isolated from human erythroleukemia cell line K562.</title>
        <authorList>
            <person name="Luo Y."/>
            <person name="Xu X."/>
            <person name="Ding Z."/>
            <person name="Liu Z."/>
            <person name="Zhang B."/>
            <person name="Yan Z."/>
            <person name="Sun J."/>
            <person name="Hu S."/>
            <person name="Hu X."/>
        </authorList>
    </citation>
    <scope>NUCLEOTIDE SEQUENCE [LARGE SCALE GENOMIC DNA]</scope>
    <source>
        <strain evidence="3 4">HLK1</strain>
    </source>
</reference>
<accession>B4RF37</accession>
<sequence>MKTLMMAAAAAALLAACGGADGQAQPATKAGGDAPVETKAANAPDQQPAFAGQTRAPEVKANVAYEVSDYVTGLQKPWGLAFLPDGALLVSEKAGRLRLFADGRLSDPLAGVPQVDANGQGGLLGLAVDPDFARNGLVYMAFSERQADGRNNTAVARGRLVTAAGQPPRLEGTEVIWRQTPSIASRGHFGSRLVFARDGTLYVTTGDRQINESRPNAQRLDTTIGKVVRINADGSVPKDNPFVGREGVRPEIYSSGHRNIQAAALHPQTGELWEVEHGTRGGDELNIVRPGKNYGWPDVAYGIEYGGGAITGGITRKEGIEQPIYYWDPVIAPSGMAFYTHDAAPAWKGSLFVGGLGPKYLARLTLDGDRVVGEERLLTEVGERLRDVVVGPDGALYVATDNEDGRVLKVTPKR</sequence>
<feature type="domain" description="Glucose/Sorbosone dehydrogenase" evidence="2">
    <location>
        <begin position="74"/>
        <end position="409"/>
    </location>
</feature>
<dbReference type="AlphaFoldDB" id="B4RF37"/>
<evidence type="ECO:0000256" key="1">
    <source>
        <dbReference type="SAM" id="SignalP"/>
    </source>
</evidence>
<dbReference type="InterPro" id="IPR011041">
    <property type="entry name" value="Quinoprot_gluc/sorb_DH_b-prop"/>
</dbReference>
<name>B4RF37_PHEZH</name>
<dbReference type="RefSeq" id="WP_012521173.1">
    <property type="nucleotide sequence ID" value="NC_011144.1"/>
</dbReference>
<feature type="chain" id="PRO_5002822569" evidence="1">
    <location>
        <begin position="23"/>
        <end position="414"/>
    </location>
</feature>
<dbReference type="STRING" id="450851.PHZ_c0611"/>
<dbReference type="InterPro" id="IPR012938">
    <property type="entry name" value="Glc/Sorbosone_DH"/>
</dbReference>
<dbReference type="KEGG" id="pzu:PHZ_c0611"/>
<dbReference type="PANTHER" id="PTHR19328:SF75">
    <property type="entry name" value="ALDOSE SUGAR DEHYDROGENASE YLII"/>
    <property type="match status" value="1"/>
</dbReference>
<feature type="signal peptide" evidence="1">
    <location>
        <begin position="1"/>
        <end position="22"/>
    </location>
</feature>
<protein>
    <submittedName>
        <fullName evidence="3">Putative glucose dehydrogenase-B, periplasmic protein</fullName>
    </submittedName>
</protein>
<evidence type="ECO:0000313" key="3">
    <source>
        <dbReference type="EMBL" id="ACG77025.1"/>
    </source>
</evidence>
<gene>
    <name evidence="3" type="primary">gdhB</name>
    <name evidence="3" type="ordered locus">PHZ_c0611</name>
</gene>
<organism evidence="3 4">
    <name type="scientific">Phenylobacterium zucineum (strain HLK1)</name>
    <dbReference type="NCBI Taxonomy" id="450851"/>
    <lineage>
        <taxon>Bacteria</taxon>
        <taxon>Pseudomonadati</taxon>
        <taxon>Pseudomonadota</taxon>
        <taxon>Alphaproteobacteria</taxon>
        <taxon>Caulobacterales</taxon>
        <taxon>Caulobacteraceae</taxon>
        <taxon>Phenylobacterium</taxon>
    </lineage>
</organism>
<proteinExistence type="predicted"/>
<keyword evidence="4" id="KW-1185">Reference proteome</keyword>
<dbReference type="EMBL" id="CP000747">
    <property type="protein sequence ID" value="ACG77025.1"/>
    <property type="molecule type" value="Genomic_DNA"/>
</dbReference>
<dbReference type="OrthoDB" id="9770043at2"/>
<dbReference type="Gene3D" id="2.120.10.30">
    <property type="entry name" value="TolB, C-terminal domain"/>
    <property type="match status" value="1"/>
</dbReference>
<dbReference type="PANTHER" id="PTHR19328">
    <property type="entry name" value="HEDGEHOG-INTERACTING PROTEIN"/>
    <property type="match status" value="1"/>
</dbReference>
<dbReference type="InterPro" id="IPR011042">
    <property type="entry name" value="6-blade_b-propeller_TolB-like"/>
</dbReference>
<dbReference type="PROSITE" id="PS51257">
    <property type="entry name" value="PROKAR_LIPOPROTEIN"/>
    <property type="match status" value="1"/>
</dbReference>